<name>A0A4Y2C9I1_ARAVE</name>
<gene>
    <name evidence="1" type="ORF">AVEN_257344_1</name>
</gene>
<accession>A0A4Y2C9I1</accession>
<dbReference type="EMBL" id="BGPR01000161">
    <property type="protein sequence ID" value="GBM00820.1"/>
    <property type="molecule type" value="Genomic_DNA"/>
</dbReference>
<dbReference type="Proteomes" id="UP000499080">
    <property type="component" value="Unassembled WGS sequence"/>
</dbReference>
<organism evidence="1 2">
    <name type="scientific">Araneus ventricosus</name>
    <name type="common">Orbweaver spider</name>
    <name type="synonym">Epeira ventricosa</name>
    <dbReference type="NCBI Taxonomy" id="182803"/>
    <lineage>
        <taxon>Eukaryota</taxon>
        <taxon>Metazoa</taxon>
        <taxon>Ecdysozoa</taxon>
        <taxon>Arthropoda</taxon>
        <taxon>Chelicerata</taxon>
        <taxon>Arachnida</taxon>
        <taxon>Araneae</taxon>
        <taxon>Araneomorphae</taxon>
        <taxon>Entelegynae</taxon>
        <taxon>Araneoidea</taxon>
        <taxon>Araneidae</taxon>
        <taxon>Araneus</taxon>
    </lineage>
</organism>
<protein>
    <submittedName>
        <fullName evidence="1">Uncharacterized protein</fullName>
    </submittedName>
</protein>
<evidence type="ECO:0000313" key="1">
    <source>
        <dbReference type="EMBL" id="GBM00820.1"/>
    </source>
</evidence>
<dbReference type="AlphaFoldDB" id="A0A4Y2C9I1"/>
<reference evidence="1 2" key="1">
    <citation type="journal article" date="2019" name="Sci. Rep.">
        <title>Orb-weaving spider Araneus ventricosus genome elucidates the spidroin gene catalogue.</title>
        <authorList>
            <person name="Kono N."/>
            <person name="Nakamura H."/>
            <person name="Ohtoshi R."/>
            <person name="Moran D.A.P."/>
            <person name="Shinohara A."/>
            <person name="Yoshida Y."/>
            <person name="Fujiwara M."/>
            <person name="Mori M."/>
            <person name="Tomita M."/>
            <person name="Arakawa K."/>
        </authorList>
    </citation>
    <scope>NUCLEOTIDE SEQUENCE [LARGE SCALE GENOMIC DNA]</scope>
</reference>
<evidence type="ECO:0000313" key="2">
    <source>
        <dbReference type="Proteomes" id="UP000499080"/>
    </source>
</evidence>
<sequence length="141" mass="16471">MTHYLTPLSGVKRPKKVVSDSVVRLYGCIQLTKTIQKPRKNLKFLNSGTVSRLQEKIGQQWFVKEFKSIRFEIKMILDFNLNKFEYILCYTLARGPIWSNWFNRLKAALDHDGRYNAHQAHVHGGYLVDSGKEPASLRFRK</sequence>
<proteinExistence type="predicted"/>
<comment type="caution">
    <text evidence="1">The sequence shown here is derived from an EMBL/GenBank/DDBJ whole genome shotgun (WGS) entry which is preliminary data.</text>
</comment>
<keyword evidence="2" id="KW-1185">Reference proteome</keyword>